<feature type="transmembrane region" description="Helical" evidence="1">
    <location>
        <begin position="198"/>
        <end position="216"/>
    </location>
</feature>
<dbReference type="PANTHER" id="PTHR14969">
    <property type="entry name" value="SPHINGOSINE-1-PHOSPHATE PHOSPHOHYDROLASE"/>
    <property type="match status" value="1"/>
</dbReference>
<evidence type="ECO:0000259" key="2">
    <source>
        <dbReference type="SMART" id="SM00014"/>
    </source>
</evidence>
<feature type="transmembrane region" description="Helical" evidence="1">
    <location>
        <begin position="24"/>
        <end position="49"/>
    </location>
</feature>
<dbReference type="STRING" id="1423745.GCA_001311215_00791"/>
<evidence type="ECO:0000313" key="3">
    <source>
        <dbReference type="EMBL" id="KRM90508.1"/>
    </source>
</evidence>
<dbReference type="CDD" id="cd03392">
    <property type="entry name" value="PAP2_like_2"/>
    <property type="match status" value="1"/>
</dbReference>
<dbReference type="SMART" id="SM00014">
    <property type="entry name" value="acidPPc"/>
    <property type="match status" value="1"/>
</dbReference>
<keyword evidence="1" id="KW-1133">Transmembrane helix</keyword>
<name>A0A0R2CQP3_9LACO</name>
<protein>
    <recommendedName>
        <fullName evidence="2">Phosphatidic acid phosphatase type 2/haloperoxidase domain-containing protein</fullName>
    </recommendedName>
</protein>
<dbReference type="EMBL" id="AYZI01000008">
    <property type="protein sequence ID" value="KRM90508.1"/>
    <property type="molecule type" value="Genomic_DNA"/>
</dbReference>
<accession>A0A0R2CQP3</accession>
<dbReference type="Gene3D" id="1.20.144.10">
    <property type="entry name" value="Phosphatidic acid phosphatase type 2/haloperoxidase"/>
    <property type="match status" value="1"/>
</dbReference>
<feature type="domain" description="Phosphatidic acid phosphatase type 2/haloperoxidase" evidence="2">
    <location>
        <begin position="102"/>
        <end position="213"/>
    </location>
</feature>
<dbReference type="InterPro" id="IPR036938">
    <property type="entry name" value="PAP2/HPO_sf"/>
</dbReference>
<feature type="transmembrane region" description="Helical" evidence="1">
    <location>
        <begin position="143"/>
        <end position="163"/>
    </location>
</feature>
<gene>
    <name evidence="3" type="ORF">FC87_GL001192</name>
</gene>
<organism evidence="3 4">
    <name type="scientific">Fructilactobacillus florum DSM 22689 = JCM 16035</name>
    <dbReference type="NCBI Taxonomy" id="1423745"/>
    <lineage>
        <taxon>Bacteria</taxon>
        <taxon>Bacillati</taxon>
        <taxon>Bacillota</taxon>
        <taxon>Bacilli</taxon>
        <taxon>Lactobacillales</taxon>
        <taxon>Lactobacillaceae</taxon>
        <taxon>Fructilactobacillus</taxon>
    </lineage>
</organism>
<feature type="transmembrane region" description="Helical" evidence="1">
    <location>
        <begin position="102"/>
        <end position="123"/>
    </location>
</feature>
<feature type="transmembrane region" description="Helical" evidence="1">
    <location>
        <begin position="69"/>
        <end position="95"/>
    </location>
</feature>
<sequence>MVYFIQMFAEVRKMMIKQDPSRPYKLVIAAIIFGVVLIGVQMQTGFLNFFDTLLIMVVQKLKFGSADTLYTLVSFMASPKLDVIWMLLIAFFLWGSRYKIPAIFSLALLVGANALAFVVKTIVARPRPMLHLKQDTGYSFPSGHVIGTLMVVSVLWILVIPRLKSGTNRWLLRSLLGIWLVLVMLSRVYLNAHFPTDVIGAFALGYAWLQISEYLYRWLAPQLSHWHIFQNSSY</sequence>
<keyword evidence="1" id="KW-0472">Membrane</keyword>
<dbReference type="SUPFAM" id="SSF48317">
    <property type="entry name" value="Acid phosphatase/Vanadium-dependent haloperoxidase"/>
    <property type="match status" value="1"/>
</dbReference>
<evidence type="ECO:0000313" key="4">
    <source>
        <dbReference type="Proteomes" id="UP000051586"/>
    </source>
</evidence>
<evidence type="ECO:0000256" key="1">
    <source>
        <dbReference type="SAM" id="Phobius"/>
    </source>
</evidence>
<dbReference type="InterPro" id="IPR000326">
    <property type="entry name" value="PAP2/HPO"/>
</dbReference>
<keyword evidence="1" id="KW-0812">Transmembrane</keyword>
<feature type="transmembrane region" description="Helical" evidence="1">
    <location>
        <begin position="170"/>
        <end position="192"/>
    </location>
</feature>
<dbReference type="AlphaFoldDB" id="A0A0R2CQP3"/>
<comment type="caution">
    <text evidence="3">The sequence shown here is derived from an EMBL/GenBank/DDBJ whole genome shotgun (WGS) entry which is preliminary data.</text>
</comment>
<proteinExistence type="predicted"/>
<dbReference type="Pfam" id="PF01569">
    <property type="entry name" value="PAP2"/>
    <property type="match status" value="1"/>
</dbReference>
<dbReference type="Proteomes" id="UP000051586">
    <property type="component" value="Unassembled WGS sequence"/>
</dbReference>
<dbReference type="PANTHER" id="PTHR14969:SF13">
    <property type="entry name" value="AT30094P"/>
    <property type="match status" value="1"/>
</dbReference>
<dbReference type="PATRIC" id="fig|1423745.4.peg.1257"/>
<reference evidence="3 4" key="1">
    <citation type="journal article" date="2015" name="Genome Announc.">
        <title>Expanding the biotechnology potential of lactobacilli through comparative genomics of 213 strains and associated genera.</title>
        <authorList>
            <person name="Sun Z."/>
            <person name="Harris H.M."/>
            <person name="McCann A."/>
            <person name="Guo C."/>
            <person name="Argimon S."/>
            <person name="Zhang W."/>
            <person name="Yang X."/>
            <person name="Jeffery I.B."/>
            <person name="Cooney J.C."/>
            <person name="Kagawa T.F."/>
            <person name="Liu W."/>
            <person name="Song Y."/>
            <person name="Salvetti E."/>
            <person name="Wrobel A."/>
            <person name="Rasinkangas P."/>
            <person name="Parkhill J."/>
            <person name="Rea M.C."/>
            <person name="O'Sullivan O."/>
            <person name="Ritari J."/>
            <person name="Douillard F.P."/>
            <person name="Paul Ross R."/>
            <person name="Yang R."/>
            <person name="Briner A.E."/>
            <person name="Felis G.E."/>
            <person name="de Vos W.M."/>
            <person name="Barrangou R."/>
            <person name="Klaenhammer T.R."/>
            <person name="Caufield P.W."/>
            <person name="Cui Y."/>
            <person name="Zhang H."/>
            <person name="O'Toole P.W."/>
        </authorList>
    </citation>
    <scope>NUCLEOTIDE SEQUENCE [LARGE SCALE GENOMIC DNA]</scope>
    <source>
        <strain evidence="3 4">DSM 22689</strain>
    </source>
</reference>